<evidence type="ECO:0000313" key="4">
    <source>
        <dbReference type="Proteomes" id="UP000266152"/>
    </source>
</evidence>
<dbReference type="Gene3D" id="1.25.40.10">
    <property type="entry name" value="Tetratricopeptide repeat domain"/>
    <property type="match status" value="2"/>
</dbReference>
<protein>
    <submittedName>
        <fullName evidence="3">Tetratricopeptidelike helical</fullName>
    </submittedName>
</protein>
<gene>
    <name evidence="3" type="ORF">FSPOR_6845</name>
</gene>
<sequence>MDSKDLEQLFLSQWEKTVEKSRAVLEPHDLVQLQTLVSWDSVREALLDASNDDEVIEQASSDFILAKRSFGHISKFTSIFENHLGSGLDTAFFWGVMGILLQVVTAGCPDAIPTTLRMLRSIGYKTNTFAIYYEALPHMVNQVKEACFDIQQELVDFLVDSIQCIRQDGRPGYKAVVEDPIEEMEKRYLTMNSELEKTLAQVEKLVQFSLSPAIRTESKVVSVPAAKKPRFVLLPPTTTLRFFNRVEIFEQLDNSFGDNPGASFKSIALWGLGGIGKSSIALRYVETKLGKNEYDAMFWIHAEKDASIRQSFTAIAMKLKLPEARQQTHDENLDLVQEWLQSTDCTWLLVYDNVPSVKSLSRYWPVASRGHVLITTRNSSVAFRQASSAVEITSWDIPMGSEFLMFLLQRELGNDAKKEGMSALELSRRLSGHALGISHMAGLIDKRSWTISEFMNVYLNNPRRFDGKQGSELQALWDFSFQSLDTEVRCFLGVVSFLMPDNIPQSLFEITEGLPERLDFCSDQFSFSETIEDLLETSLIKRNRNTRAFSIHRMVQTQFRYFLEPSELRDSFEDAVKLVYHQYPKMGDKKGQLYDEWSQCDALLQHVISLKDCFRELHNSDKKFKAIWEFCDLLRECQRYLYESNAFQDLEDMCNVNLIAVETLDDREKFKEILPHIYSHQANMYEGLGQAEKAIELNKRAFEIRLQEQPVKQVLCYGLEANLGYTHNTAGNHELAMDWFEKARNRWLKYVAEVDDKDAYPPVLKKNTARCLLYLGKTNEARDLLEKSIEEFKNSKPFNWGMLAYAYQVTGLINRSEGYLEASEENFIDAQNVWRQGDKARLNPFYGGCAYKAGAVCLDQGKTKAAIKHLRDSLDVSKFYKEAMPVEHARTCFMLSEALFKDNPNDTDEAEDLRSDAEIYLKRRDPNAKDFTHESSYDKFIPIFWR</sequence>
<dbReference type="GO" id="GO:0043531">
    <property type="term" value="F:ADP binding"/>
    <property type="evidence" value="ECO:0007669"/>
    <property type="project" value="InterPro"/>
</dbReference>
<dbReference type="InterPro" id="IPR019734">
    <property type="entry name" value="TPR_rpt"/>
</dbReference>
<dbReference type="PANTHER" id="PTHR35205:SF1">
    <property type="entry name" value="ZU5 DOMAIN-CONTAINING PROTEIN"/>
    <property type="match status" value="1"/>
</dbReference>
<evidence type="ECO:0000313" key="3">
    <source>
        <dbReference type="EMBL" id="RGP66019.1"/>
    </source>
</evidence>
<dbReference type="InterPro" id="IPR011990">
    <property type="entry name" value="TPR-like_helical_dom_sf"/>
</dbReference>
<comment type="caution">
    <text evidence="3">The sequence shown here is derived from an EMBL/GenBank/DDBJ whole genome shotgun (WGS) entry which is preliminary data.</text>
</comment>
<keyword evidence="4" id="KW-1185">Reference proteome</keyword>
<reference evidence="3 4" key="1">
    <citation type="journal article" date="2018" name="PLoS Pathog.">
        <title>Evolution of structural diversity of trichothecenes, a family of toxins produced by plant pathogenic and entomopathogenic fungi.</title>
        <authorList>
            <person name="Proctor R.H."/>
            <person name="McCormick S.P."/>
            <person name="Kim H.S."/>
            <person name="Cardoza R.E."/>
            <person name="Stanley A.M."/>
            <person name="Lindo L."/>
            <person name="Kelly A."/>
            <person name="Brown D.W."/>
            <person name="Lee T."/>
            <person name="Vaughan M.M."/>
            <person name="Alexander N.J."/>
            <person name="Busman M."/>
            <person name="Gutierrez S."/>
        </authorList>
    </citation>
    <scope>NUCLEOTIDE SEQUENCE [LARGE SCALE GENOMIC DNA]</scope>
    <source>
        <strain evidence="3 4">NRRL 3299</strain>
    </source>
</reference>
<dbReference type="PANTHER" id="PTHR35205">
    <property type="entry name" value="NB-ARC AND TPR DOMAIN PROTEIN"/>
    <property type="match status" value="1"/>
</dbReference>
<dbReference type="AlphaFoldDB" id="A0A395S1V0"/>
<proteinExistence type="predicted"/>
<evidence type="ECO:0000259" key="2">
    <source>
        <dbReference type="Pfam" id="PF25000"/>
    </source>
</evidence>
<dbReference type="Gene3D" id="3.40.50.300">
    <property type="entry name" value="P-loop containing nucleotide triphosphate hydrolases"/>
    <property type="match status" value="1"/>
</dbReference>
<dbReference type="SUPFAM" id="SSF52540">
    <property type="entry name" value="P-loop containing nucleoside triphosphate hydrolases"/>
    <property type="match status" value="1"/>
</dbReference>
<organism evidence="3 4">
    <name type="scientific">Fusarium sporotrichioides</name>
    <dbReference type="NCBI Taxonomy" id="5514"/>
    <lineage>
        <taxon>Eukaryota</taxon>
        <taxon>Fungi</taxon>
        <taxon>Dikarya</taxon>
        <taxon>Ascomycota</taxon>
        <taxon>Pezizomycotina</taxon>
        <taxon>Sordariomycetes</taxon>
        <taxon>Hypocreomycetidae</taxon>
        <taxon>Hypocreales</taxon>
        <taxon>Nectriaceae</taxon>
        <taxon>Fusarium</taxon>
    </lineage>
</organism>
<dbReference type="Proteomes" id="UP000266152">
    <property type="component" value="Unassembled WGS sequence"/>
</dbReference>
<name>A0A395S1V0_FUSSP</name>
<feature type="domain" description="NB-ARC" evidence="1">
    <location>
        <begin position="264"/>
        <end position="386"/>
    </location>
</feature>
<dbReference type="STRING" id="5514.A0A395S1V0"/>
<accession>A0A395S1V0</accession>
<dbReference type="InterPro" id="IPR027417">
    <property type="entry name" value="P-loop_NTPase"/>
</dbReference>
<evidence type="ECO:0000259" key="1">
    <source>
        <dbReference type="Pfam" id="PF00931"/>
    </source>
</evidence>
<dbReference type="InterPro" id="IPR056681">
    <property type="entry name" value="DUF7779"/>
</dbReference>
<dbReference type="SMART" id="SM00028">
    <property type="entry name" value="TPR"/>
    <property type="match status" value="4"/>
</dbReference>
<dbReference type="Pfam" id="PF25000">
    <property type="entry name" value="DUF7779"/>
    <property type="match status" value="1"/>
</dbReference>
<dbReference type="EMBL" id="PXOF01000097">
    <property type="protein sequence ID" value="RGP66019.1"/>
    <property type="molecule type" value="Genomic_DNA"/>
</dbReference>
<dbReference type="InterPro" id="IPR002182">
    <property type="entry name" value="NB-ARC"/>
</dbReference>
<dbReference type="Pfam" id="PF00931">
    <property type="entry name" value="NB-ARC"/>
    <property type="match status" value="1"/>
</dbReference>
<feature type="domain" description="DUF7779" evidence="2">
    <location>
        <begin position="480"/>
        <end position="566"/>
    </location>
</feature>
<dbReference type="SUPFAM" id="SSF48452">
    <property type="entry name" value="TPR-like"/>
    <property type="match status" value="1"/>
</dbReference>